<proteinExistence type="predicted"/>
<accession>A0A521ECK2</accession>
<dbReference type="GO" id="GO:0051287">
    <property type="term" value="F:NAD binding"/>
    <property type="evidence" value="ECO:0007669"/>
    <property type="project" value="InterPro"/>
</dbReference>
<keyword evidence="1" id="KW-0560">Oxidoreductase</keyword>
<dbReference type="AlphaFoldDB" id="A0A521ECK2"/>
<dbReference type="RefSeq" id="WP_142663694.1">
    <property type="nucleotide sequence ID" value="NZ_FXTK01000012.1"/>
</dbReference>
<organism evidence="4 5">
    <name type="scientific">Paracoccus laeviglucosivorans</name>
    <dbReference type="NCBI Taxonomy" id="1197861"/>
    <lineage>
        <taxon>Bacteria</taxon>
        <taxon>Pseudomonadati</taxon>
        <taxon>Pseudomonadota</taxon>
        <taxon>Alphaproteobacteria</taxon>
        <taxon>Rhodobacterales</taxon>
        <taxon>Paracoccaceae</taxon>
        <taxon>Paracoccus</taxon>
    </lineage>
</organism>
<dbReference type="EMBL" id="FXTK01000012">
    <property type="protein sequence ID" value="SMO80910.1"/>
    <property type="molecule type" value="Genomic_DNA"/>
</dbReference>
<evidence type="ECO:0000313" key="5">
    <source>
        <dbReference type="Proteomes" id="UP000319014"/>
    </source>
</evidence>
<evidence type="ECO:0000313" key="4">
    <source>
        <dbReference type="EMBL" id="SMO80910.1"/>
    </source>
</evidence>
<reference evidence="4 5" key="1">
    <citation type="submission" date="2017-05" db="EMBL/GenBank/DDBJ databases">
        <authorList>
            <person name="Varghese N."/>
            <person name="Submissions S."/>
        </authorList>
    </citation>
    <scope>NUCLEOTIDE SEQUENCE [LARGE SCALE GENOMIC DNA]</scope>
    <source>
        <strain evidence="4 5">DSM 100094</strain>
    </source>
</reference>
<keyword evidence="2" id="KW-0520">NAD</keyword>
<dbReference type="PROSITE" id="PS00065">
    <property type="entry name" value="D_2_HYDROXYACID_DH_1"/>
    <property type="match status" value="1"/>
</dbReference>
<sequence>MAVLFLSDAARGEIFRAAFAKALPDVEFHVGQAPDPAAVRWIVSWTAPDLSLYPNLELIFSTGAGVDQFDLTTIPPQVGIVRMLDAHIGQQMCEYVVMATLALHRDLPVYLARQARGEWQESRNVPASQRRVGVMGLGQLGQAVLEALRPLGFRLSGYNRSARQISGVDCFTDLQAFLAQTDILICLMPLTDQTRGILDARLFAALPQGARLVHVGRGAQLVTDDLIAALDSGHLAAAMLDVTNPEPLPPDAPVWHHPGVIVTPHIASRTDDHTGAAHVVAGVTACLTGAEIPGLTDRLKGY</sequence>
<feature type="domain" description="D-isomer specific 2-hydroxyacid dehydrogenase NAD-binding" evidence="3">
    <location>
        <begin position="98"/>
        <end position="267"/>
    </location>
</feature>
<dbReference type="InterPro" id="IPR006140">
    <property type="entry name" value="D-isomer_DH_NAD-bd"/>
</dbReference>
<dbReference type="InterPro" id="IPR036291">
    <property type="entry name" value="NAD(P)-bd_dom_sf"/>
</dbReference>
<evidence type="ECO:0000259" key="3">
    <source>
        <dbReference type="Pfam" id="PF02826"/>
    </source>
</evidence>
<keyword evidence="5" id="KW-1185">Reference proteome</keyword>
<dbReference type="Pfam" id="PF02826">
    <property type="entry name" value="2-Hacid_dh_C"/>
    <property type="match status" value="1"/>
</dbReference>
<dbReference type="PANTHER" id="PTHR43333">
    <property type="entry name" value="2-HACID_DH_C DOMAIN-CONTAINING PROTEIN"/>
    <property type="match status" value="1"/>
</dbReference>
<keyword evidence="4" id="KW-0670">Pyruvate</keyword>
<name>A0A521ECK2_9RHOB</name>
<protein>
    <submittedName>
        <fullName evidence="4">Glyoxylate/hydroxypyruvate reductase A</fullName>
    </submittedName>
</protein>
<dbReference type="Gene3D" id="3.40.50.720">
    <property type="entry name" value="NAD(P)-binding Rossmann-like Domain"/>
    <property type="match status" value="2"/>
</dbReference>
<evidence type="ECO:0000256" key="1">
    <source>
        <dbReference type="ARBA" id="ARBA00023002"/>
    </source>
</evidence>
<dbReference type="OrthoDB" id="9787219at2"/>
<dbReference type="PANTHER" id="PTHR43333:SF1">
    <property type="entry name" value="D-ISOMER SPECIFIC 2-HYDROXYACID DEHYDROGENASE NAD-BINDING DOMAIN-CONTAINING PROTEIN"/>
    <property type="match status" value="1"/>
</dbReference>
<dbReference type="Proteomes" id="UP000319014">
    <property type="component" value="Unassembled WGS sequence"/>
</dbReference>
<dbReference type="CDD" id="cd12164">
    <property type="entry name" value="GDH_like_2"/>
    <property type="match status" value="1"/>
</dbReference>
<evidence type="ECO:0000256" key="2">
    <source>
        <dbReference type="ARBA" id="ARBA00023027"/>
    </source>
</evidence>
<dbReference type="SUPFAM" id="SSF51735">
    <property type="entry name" value="NAD(P)-binding Rossmann-fold domains"/>
    <property type="match status" value="1"/>
</dbReference>
<gene>
    <name evidence="4" type="ORF">SAMN06265221_11248</name>
</gene>
<dbReference type="InterPro" id="IPR029752">
    <property type="entry name" value="D-isomer_DH_CS1"/>
</dbReference>
<dbReference type="GO" id="GO:0016616">
    <property type="term" value="F:oxidoreductase activity, acting on the CH-OH group of donors, NAD or NADP as acceptor"/>
    <property type="evidence" value="ECO:0007669"/>
    <property type="project" value="UniProtKB-ARBA"/>
</dbReference>
<dbReference type="SUPFAM" id="SSF52283">
    <property type="entry name" value="Formate/glycerate dehydrogenase catalytic domain-like"/>
    <property type="match status" value="1"/>
</dbReference>